<dbReference type="AlphaFoldDB" id="A0A6A6WL54"/>
<protein>
    <submittedName>
        <fullName evidence="2">Uncharacterized protein</fullName>
    </submittedName>
</protein>
<evidence type="ECO:0000256" key="1">
    <source>
        <dbReference type="SAM" id="MobiDB-lite"/>
    </source>
</evidence>
<feature type="compositionally biased region" description="Basic and acidic residues" evidence="1">
    <location>
        <begin position="18"/>
        <end position="34"/>
    </location>
</feature>
<dbReference type="GeneID" id="54487342"/>
<evidence type="ECO:0000313" key="3">
    <source>
        <dbReference type="Proteomes" id="UP000799437"/>
    </source>
</evidence>
<organism evidence="2 3">
    <name type="scientific">Pseudovirgaria hyperparasitica</name>
    <dbReference type="NCBI Taxonomy" id="470096"/>
    <lineage>
        <taxon>Eukaryota</taxon>
        <taxon>Fungi</taxon>
        <taxon>Dikarya</taxon>
        <taxon>Ascomycota</taxon>
        <taxon>Pezizomycotina</taxon>
        <taxon>Dothideomycetes</taxon>
        <taxon>Dothideomycetes incertae sedis</taxon>
        <taxon>Acrospermales</taxon>
        <taxon>Acrospermaceae</taxon>
        <taxon>Pseudovirgaria</taxon>
    </lineage>
</organism>
<reference evidence="2" key="1">
    <citation type="journal article" date="2020" name="Stud. Mycol.">
        <title>101 Dothideomycetes genomes: a test case for predicting lifestyles and emergence of pathogens.</title>
        <authorList>
            <person name="Haridas S."/>
            <person name="Albert R."/>
            <person name="Binder M."/>
            <person name="Bloem J."/>
            <person name="Labutti K."/>
            <person name="Salamov A."/>
            <person name="Andreopoulos B."/>
            <person name="Baker S."/>
            <person name="Barry K."/>
            <person name="Bills G."/>
            <person name="Bluhm B."/>
            <person name="Cannon C."/>
            <person name="Castanera R."/>
            <person name="Culley D."/>
            <person name="Daum C."/>
            <person name="Ezra D."/>
            <person name="Gonzalez J."/>
            <person name="Henrissat B."/>
            <person name="Kuo A."/>
            <person name="Liang C."/>
            <person name="Lipzen A."/>
            <person name="Lutzoni F."/>
            <person name="Magnuson J."/>
            <person name="Mondo S."/>
            <person name="Nolan M."/>
            <person name="Ohm R."/>
            <person name="Pangilinan J."/>
            <person name="Park H.-J."/>
            <person name="Ramirez L."/>
            <person name="Alfaro M."/>
            <person name="Sun H."/>
            <person name="Tritt A."/>
            <person name="Yoshinaga Y."/>
            <person name="Zwiers L.-H."/>
            <person name="Turgeon B."/>
            <person name="Goodwin S."/>
            <person name="Spatafora J."/>
            <person name="Crous P."/>
            <person name="Grigoriev I."/>
        </authorList>
    </citation>
    <scope>NUCLEOTIDE SEQUENCE</scope>
    <source>
        <strain evidence="2">CBS 121739</strain>
    </source>
</reference>
<accession>A0A6A6WL54</accession>
<keyword evidence="3" id="KW-1185">Reference proteome</keyword>
<dbReference type="EMBL" id="ML996565">
    <property type="protein sequence ID" value="KAF2762917.1"/>
    <property type="molecule type" value="Genomic_DNA"/>
</dbReference>
<evidence type="ECO:0000313" key="2">
    <source>
        <dbReference type="EMBL" id="KAF2762917.1"/>
    </source>
</evidence>
<sequence length="348" mass="38921">MSDSRKRTAEAAGLVEDSNDHASKNAKIPPKEPHELARRQVVGLAKHQYPSFTHGRHLCQFAMAMRDKSIDATAITASRSWLSRYFADEVGKAAYDGLEDWTGVLVAAVLLEMDNEATRADDADKRNDITFAVQFIAYRATNKILIASSKDVEACLEGKASPECLEKVKQAWASCKSLRDILIQNIQDITINAALDAQVQLDTCKWLWREVRNRIRNGEAMCHVFKASESLQPSRFKERFASVCTQMERSDCVLSTNTRRGFVQAGAAFPVPSTSTFQETPSHFDDHSGDEMYWYESLREDLEICVEERAAFEKHAKNLLQRLSFMAQCNADRASDGAAVAVGMLEAL</sequence>
<dbReference type="Proteomes" id="UP000799437">
    <property type="component" value="Unassembled WGS sequence"/>
</dbReference>
<feature type="region of interest" description="Disordered" evidence="1">
    <location>
        <begin position="1"/>
        <end position="34"/>
    </location>
</feature>
<proteinExistence type="predicted"/>
<gene>
    <name evidence="2" type="ORF">EJ05DRAFT_495767</name>
</gene>
<dbReference type="RefSeq" id="XP_033605368.1">
    <property type="nucleotide sequence ID" value="XM_033746288.1"/>
</dbReference>
<name>A0A6A6WL54_9PEZI</name>